<accession>A0ABV2NE58</accession>
<reference evidence="2 3" key="1">
    <citation type="submission" date="2024-06" db="EMBL/GenBank/DDBJ databases">
        <title>Genomics of switchgrass bacterial isolates.</title>
        <authorList>
            <person name="Shade A."/>
        </authorList>
    </citation>
    <scope>NUCLEOTIDE SEQUENCE [LARGE SCALE GENOMIC DNA]</scope>
    <source>
        <strain evidence="2 3">PvP084</strain>
    </source>
</reference>
<dbReference type="Proteomes" id="UP001549119">
    <property type="component" value="Unassembled WGS sequence"/>
</dbReference>
<evidence type="ECO:0000313" key="2">
    <source>
        <dbReference type="EMBL" id="MET3864739.1"/>
    </source>
</evidence>
<evidence type="ECO:0000313" key="3">
    <source>
        <dbReference type="Proteomes" id="UP001549119"/>
    </source>
</evidence>
<proteinExistence type="predicted"/>
<organism evidence="2 3">
    <name type="scientific">Methylobacterium radiotolerans</name>
    <dbReference type="NCBI Taxonomy" id="31998"/>
    <lineage>
        <taxon>Bacteria</taxon>
        <taxon>Pseudomonadati</taxon>
        <taxon>Pseudomonadota</taxon>
        <taxon>Alphaproteobacteria</taxon>
        <taxon>Hyphomicrobiales</taxon>
        <taxon>Methylobacteriaceae</taxon>
        <taxon>Methylobacterium</taxon>
    </lineage>
</organism>
<dbReference type="EMBL" id="JBEPNW010000002">
    <property type="protein sequence ID" value="MET3864739.1"/>
    <property type="molecule type" value="Genomic_DNA"/>
</dbReference>
<sequence length="211" mass="23134">MRITSVSFTKTTLQRREIGLVELLVRREVAQQAHRLERDPHRVDDPGFDRLGPAHGLTALVDQPVDPVRRRRPEVAGRGDRLQRRELVAHDAGVAQDLDLVVHVLRALGEHVVLVRAALERGARLLAAETDDQLGVGRVLGRRQQEVDPGAEDRRDQDQQRGPDVPEQGREGVAEVEGRALDRVGGGQVGLPHVPDLTVAVVEVLAAGPVM</sequence>
<keyword evidence="3" id="KW-1185">Reference proteome</keyword>
<evidence type="ECO:0000256" key="1">
    <source>
        <dbReference type="SAM" id="MobiDB-lite"/>
    </source>
</evidence>
<gene>
    <name evidence="2" type="ORF">ABIC20_002048</name>
</gene>
<protein>
    <submittedName>
        <fullName evidence="2">Uncharacterized protein</fullName>
    </submittedName>
</protein>
<feature type="compositionally biased region" description="Basic and acidic residues" evidence="1">
    <location>
        <begin position="143"/>
        <end position="161"/>
    </location>
</feature>
<feature type="region of interest" description="Disordered" evidence="1">
    <location>
        <begin position="137"/>
        <end position="174"/>
    </location>
</feature>
<name>A0ABV2NE58_9HYPH</name>
<comment type="caution">
    <text evidence="2">The sequence shown here is derived from an EMBL/GenBank/DDBJ whole genome shotgun (WGS) entry which is preliminary data.</text>
</comment>